<feature type="domain" description="TSEN34 N-terminal" evidence="7">
    <location>
        <begin position="20"/>
        <end position="95"/>
    </location>
</feature>
<dbReference type="InterPro" id="IPR059049">
    <property type="entry name" value="TSEN34_N"/>
</dbReference>
<protein>
    <recommendedName>
        <fullName evidence="2">tRNA-intron lyase</fullName>
        <ecNumber evidence="2">4.6.1.16</ecNumber>
    </recommendedName>
</protein>
<dbReference type="GO" id="GO:0003676">
    <property type="term" value="F:nucleic acid binding"/>
    <property type="evidence" value="ECO:0007669"/>
    <property type="project" value="InterPro"/>
</dbReference>
<comment type="catalytic activity">
    <reaction evidence="5">
        <text>pretRNA = a 3'-half-tRNA molecule with a 5'-OH end + a 5'-half-tRNA molecule with a 2',3'-cyclic phosphate end + an intron with a 2',3'-cyclic phosphate and a 5'-hydroxyl terminus.</text>
        <dbReference type="EC" id="4.6.1.16"/>
    </reaction>
</comment>
<reference evidence="8" key="1">
    <citation type="submission" date="2019-11" db="UniProtKB">
        <authorList>
            <consortium name="WormBaseParasite"/>
        </authorList>
    </citation>
    <scope>IDENTIFICATION</scope>
</reference>
<dbReference type="GO" id="GO:0005634">
    <property type="term" value="C:nucleus"/>
    <property type="evidence" value="ECO:0007669"/>
    <property type="project" value="UniProtKB-ARBA"/>
</dbReference>
<dbReference type="Pfam" id="PF26577">
    <property type="entry name" value="TSEN34_N"/>
    <property type="match status" value="1"/>
</dbReference>
<evidence type="ECO:0000259" key="6">
    <source>
        <dbReference type="Pfam" id="PF01974"/>
    </source>
</evidence>
<feature type="domain" description="tRNA intron endonuclease catalytic" evidence="6">
    <location>
        <begin position="308"/>
        <end position="390"/>
    </location>
</feature>
<dbReference type="GO" id="GO:0000379">
    <property type="term" value="P:tRNA-type intron splice site recognition and cleavage"/>
    <property type="evidence" value="ECO:0007669"/>
    <property type="project" value="TreeGrafter"/>
</dbReference>
<evidence type="ECO:0000256" key="1">
    <source>
        <dbReference type="ARBA" id="ARBA00008078"/>
    </source>
</evidence>
<dbReference type="AlphaFoldDB" id="A0A5K3EY11"/>
<evidence type="ECO:0000313" key="8">
    <source>
        <dbReference type="WBParaSite" id="MCU_004038-RA"/>
    </source>
</evidence>
<organism evidence="8">
    <name type="scientific">Mesocestoides corti</name>
    <name type="common">Flatworm</name>
    <dbReference type="NCBI Taxonomy" id="53468"/>
    <lineage>
        <taxon>Eukaryota</taxon>
        <taxon>Metazoa</taxon>
        <taxon>Spiralia</taxon>
        <taxon>Lophotrochozoa</taxon>
        <taxon>Platyhelminthes</taxon>
        <taxon>Cestoda</taxon>
        <taxon>Eucestoda</taxon>
        <taxon>Cyclophyllidea</taxon>
        <taxon>Mesocestoididae</taxon>
        <taxon>Mesocestoides</taxon>
    </lineage>
</organism>
<accession>A0A5K3EY11</accession>
<keyword evidence="3" id="KW-0819">tRNA processing</keyword>
<evidence type="ECO:0000256" key="2">
    <source>
        <dbReference type="ARBA" id="ARBA00012573"/>
    </source>
</evidence>
<name>A0A5K3EY11_MESCO</name>
<comment type="similarity">
    <text evidence="1">Belongs to the tRNA-intron endonuclease family.</text>
</comment>
<evidence type="ECO:0000256" key="3">
    <source>
        <dbReference type="ARBA" id="ARBA00022694"/>
    </source>
</evidence>
<dbReference type="SUPFAM" id="SSF53032">
    <property type="entry name" value="tRNA-intron endonuclease catalytic domain-like"/>
    <property type="match status" value="1"/>
</dbReference>
<dbReference type="PANTHER" id="PTHR13070">
    <property type="entry name" value="TRNA-SPLICING ENDONUCLEASE SUBUNIT SEN34-RELATED"/>
    <property type="match status" value="1"/>
</dbReference>
<dbReference type="Gene3D" id="3.40.1350.10">
    <property type="match status" value="1"/>
</dbReference>
<dbReference type="EC" id="4.6.1.16" evidence="2"/>
<sequence>MSDDSYSDHANDDIFIQLSPWGGFFVWIAKHVERLRRDHRIVGHLSFSPLGPSASSSSSKGASAQTVSVPSVRLPLQLTLEETTLLLFMRIAKGLDVVQPVTRLEPPSPVSLMKFDETLAQHHTESMEVFKLQKRQKMLSYYGEILQGRAKRKAREAAKVAGSVTIDHNETVLPDDAGKEISKKRLKKSLHRERRKVSSAMESATDYLDDDYYCDGLEAVVADEDSQPSENRPTLEELTASTGCKEAEMAKYIPIHRPRPTPQEWKRNGEHRYLIPPEEACASVEKVAQWLLSLTPNSGPVTIESAVLRCKVFQSLWSKGFYITCSAAKLGGNFLVYQGDPLFHHASHIVTVLTPHSRISLSRLSASLRIANSVRKVLVLATADNDEVVYTSMYWTGARPLASDVQNTQI</sequence>
<dbReference type="InterPro" id="IPR036167">
    <property type="entry name" value="tRNA_intron_Endo_cat-like_sf"/>
</dbReference>
<proteinExistence type="inferred from homology"/>
<evidence type="ECO:0000256" key="4">
    <source>
        <dbReference type="ARBA" id="ARBA00023239"/>
    </source>
</evidence>
<dbReference type="CDD" id="cd22363">
    <property type="entry name" value="tRNA-intron_lyase_C"/>
    <property type="match status" value="1"/>
</dbReference>
<dbReference type="GO" id="GO:0000213">
    <property type="term" value="F:tRNA-intron lyase activity"/>
    <property type="evidence" value="ECO:0007669"/>
    <property type="project" value="UniProtKB-EC"/>
</dbReference>
<dbReference type="Pfam" id="PF01974">
    <property type="entry name" value="tRNA_int_endo"/>
    <property type="match status" value="1"/>
</dbReference>
<dbReference type="InterPro" id="IPR011856">
    <property type="entry name" value="tRNA_endonuc-like_dom_sf"/>
</dbReference>
<dbReference type="InterPro" id="IPR006677">
    <property type="entry name" value="tRNA_intron_Endonuc_cat-like"/>
</dbReference>
<evidence type="ECO:0000256" key="5">
    <source>
        <dbReference type="ARBA" id="ARBA00034031"/>
    </source>
</evidence>
<keyword evidence="4" id="KW-0456">Lyase</keyword>
<dbReference type="PANTHER" id="PTHR13070:SF0">
    <property type="entry name" value="TRNA-SPLICING ENDONUCLEASE SUBUNIT SEN34"/>
    <property type="match status" value="1"/>
</dbReference>
<evidence type="ECO:0000259" key="7">
    <source>
        <dbReference type="Pfam" id="PF26577"/>
    </source>
</evidence>
<dbReference type="WBParaSite" id="MCU_004038-RA">
    <property type="protein sequence ID" value="MCU_004038-RA"/>
    <property type="gene ID" value="MCU_004038"/>
</dbReference>